<dbReference type="GO" id="GO:0017000">
    <property type="term" value="P:antibiotic biosynthetic process"/>
    <property type="evidence" value="ECO:0007669"/>
    <property type="project" value="UniProtKB-ARBA"/>
</dbReference>
<dbReference type="InterPro" id="IPR020806">
    <property type="entry name" value="PKS_PP-bd"/>
</dbReference>
<dbReference type="InterPro" id="IPR036736">
    <property type="entry name" value="ACP-like_sf"/>
</dbReference>
<keyword evidence="1" id="KW-0596">Phosphopantetheine</keyword>
<evidence type="ECO:0000313" key="4">
    <source>
        <dbReference type="EMBL" id="OIK05291.1"/>
    </source>
</evidence>
<proteinExistence type="predicted"/>
<protein>
    <recommendedName>
        <fullName evidence="3">Carrier domain-containing protein</fullName>
    </recommendedName>
</protein>
<evidence type="ECO:0000313" key="5">
    <source>
        <dbReference type="Proteomes" id="UP000179642"/>
    </source>
</evidence>
<name>A0A1S2QI44_9ACTN</name>
<dbReference type="EMBL" id="MLYO01000023">
    <property type="protein sequence ID" value="OIK05291.1"/>
    <property type="molecule type" value="Genomic_DNA"/>
</dbReference>
<dbReference type="Pfam" id="PF00550">
    <property type="entry name" value="PP-binding"/>
    <property type="match status" value="1"/>
</dbReference>
<evidence type="ECO:0000256" key="1">
    <source>
        <dbReference type="ARBA" id="ARBA00022450"/>
    </source>
</evidence>
<accession>A0A1S2QI44</accession>
<dbReference type="Proteomes" id="UP000179642">
    <property type="component" value="Unassembled WGS sequence"/>
</dbReference>
<dbReference type="GO" id="GO:0031177">
    <property type="term" value="F:phosphopantetheine binding"/>
    <property type="evidence" value="ECO:0007669"/>
    <property type="project" value="InterPro"/>
</dbReference>
<dbReference type="InterPro" id="IPR009081">
    <property type="entry name" value="PP-bd_ACP"/>
</dbReference>
<dbReference type="SUPFAM" id="SSF47336">
    <property type="entry name" value="ACP-like"/>
    <property type="match status" value="1"/>
</dbReference>
<organism evidence="4 5">
    <name type="scientific">Streptomyces monashensis</name>
    <dbReference type="NCBI Taxonomy" id="1678012"/>
    <lineage>
        <taxon>Bacteria</taxon>
        <taxon>Bacillati</taxon>
        <taxon>Actinomycetota</taxon>
        <taxon>Actinomycetes</taxon>
        <taxon>Kitasatosporales</taxon>
        <taxon>Streptomycetaceae</taxon>
        <taxon>Streptomyces</taxon>
    </lineage>
</organism>
<dbReference type="OrthoDB" id="2085352at2"/>
<gene>
    <name evidence="4" type="ORF">BIV23_13635</name>
</gene>
<dbReference type="SMART" id="SM00823">
    <property type="entry name" value="PKS_PP"/>
    <property type="match status" value="1"/>
</dbReference>
<keyword evidence="5" id="KW-1185">Reference proteome</keyword>
<comment type="caution">
    <text evidence="4">The sequence shown here is derived from an EMBL/GenBank/DDBJ whole genome shotgun (WGS) entry which is preliminary data.</text>
</comment>
<evidence type="ECO:0000259" key="3">
    <source>
        <dbReference type="PROSITE" id="PS50075"/>
    </source>
</evidence>
<sequence>MKTQRTETTQERVVNNFGSAGVASPDHVGHDGPDLELLRAHVRVQWADALEHDRFGDDDDFFEAGGNSLLIAGIMARLGSLAGTRLSLRLFFDHPTVNELTGVLAAHEAFRAPAR</sequence>
<dbReference type="PROSITE" id="PS50075">
    <property type="entry name" value="CARRIER"/>
    <property type="match status" value="1"/>
</dbReference>
<dbReference type="AlphaFoldDB" id="A0A1S2QI44"/>
<evidence type="ECO:0000256" key="2">
    <source>
        <dbReference type="ARBA" id="ARBA00022553"/>
    </source>
</evidence>
<feature type="domain" description="Carrier" evidence="3">
    <location>
        <begin position="33"/>
        <end position="108"/>
    </location>
</feature>
<keyword evidence="2" id="KW-0597">Phosphoprotein</keyword>
<reference evidence="4 5" key="1">
    <citation type="submission" date="2016-10" db="EMBL/GenBank/DDBJ databases">
        <title>Genome sequence of Streptomyces sp. MUSC 1.</title>
        <authorList>
            <person name="Lee L.-H."/>
            <person name="Ser H.-L."/>
            <person name="Law J.W.-F."/>
        </authorList>
    </citation>
    <scope>NUCLEOTIDE SEQUENCE [LARGE SCALE GENOMIC DNA]</scope>
    <source>
        <strain evidence="4 5">MUSC 1</strain>
    </source>
</reference>
<dbReference type="Gene3D" id="1.10.1200.10">
    <property type="entry name" value="ACP-like"/>
    <property type="match status" value="1"/>
</dbReference>